<evidence type="ECO:0000313" key="2">
    <source>
        <dbReference type="Proteomes" id="UP000294919"/>
    </source>
</evidence>
<proteinExistence type="predicted"/>
<organism evidence="1 2">
    <name type="scientific">Marinisporobacter balticus</name>
    <dbReference type="NCBI Taxonomy" id="2018667"/>
    <lineage>
        <taxon>Bacteria</taxon>
        <taxon>Bacillati</taxon>
        <taxon>Bacillota</taxon>
        <taxon>Clostridia</taxon>
        <taxon>Peptostreptococcales</taxon>
        <taxon>Thermotaleaceae</taxon>
        <taxon>Marinisporobacter</taxon>
    </lineage>
</organism>
<comment type="caution">
    <text evidence="1">The sequence shown here is derived from an EMBL/GenBank/DDBJ whole genome shotgun (WGS) entry which is preliminary data.</text>
</comment>
<dbReference type="Proteomes" id="UP000294919">
    <property type="component" value="Unassembled WGS sequence"/>
</dbReference>
<evidence type="ECO:0000313" key="1">
    <source>
        <dbReference type="EMBL" id="TCO79105.1"/>
    </source>
</evidence>
<name>A0A4R2LIF4_9FIRM</name>
<gene>
    <name evidence="1" type="ORF">EV214_103157</name>
</gene>
<dbReference type="EMBL" id="SLWV01000003">
    <property type="protein sequence ID" value="TCO79105.1"/>
    <property type="molecule type" value="Genomic_DNA"/>
</dbReference>
<sequence length="46" mass="5680">MADLTSMYERYVDRFLDEADRNCEEVLELQSFEEFCDEYADCHREY</sequence>
<dbReference type="AlphaFoldDB" id="A0A4R2LIF4"/>
<accession>A0A4R2LIF4</accession>
<protein>
    <submittedName>
        <fullName evidence="1">Uncharacterized protein</fullName>
    </submittedName>
</protein>
<dbReference type="RefSeq" id="WP_165916206.1">
    <property type="nucleotide sequence ID" value="NZ_SLWV01000003.1"/>
</dbReference>
<reference evidence="1 2" key="1">
    <citation type="submission" date="2019-03" db="EMBL/GenBank/DDBJ databases">
        <title>Genomic Encyclopedia of Type Strains, Phase IV (KMG-IV): sequencing the most valuable type-strain genomes for metagenomic binning, comparative biology and taxonomic classification.</title>
        <authorList>
            <person name="Goeker M."/>
        </authorList>
    </citation>
    <scope>NUCLEOTIDE SEQUENCE [LARGE SCALE GENOMIC DNA]</scope>
    <source>
        <strain evidence="1 2">DSM 102940</strain>
    </source>
</reference>
<keyword evidence="2" id="KW-1185">Reference proteome</keyword>